<accession>A0A935MYI7</accession>
<dbReference type="AlphaFoldDB" id="A0A935MYI7"/>
<evidence type="ECO:0000313" key="2">
    <source>
        <dbReference type="Proteomes" id="UP000739411"/>
    </source>
</evidence>
<comment type="caution">
    <text evidence="1">The sequence shown here is derived from an EMBL/GenBank/DDBJ whole genome shotgun (WGS) entry which is preliminary data.</text>
</comment>
<sequence length="52" mass="5746">MTRQEIRAYGWRTIADALRTLNGYTVTNDHTYSYVGARGVSAPVTIVPGCRS</sequence>
<dbReference type="Proteomes" id="UP000739411">
    <property type="component" value="Unassembled WGS sequence"/>
</dbReference>
<organism evidence="1 2">
    <name type="scientific">Candidatus Dechloromonas phosphorivorans</name>
    <dbReference type="NCBI Taxonomy" id="2899244"/>
    <lineage>
        <taxon>Bacteria</taxon>
        <taxon>Pseudomonadati</taxon>
        <taxon>Pseudomonadota</taxon>
        <taxon>Betaproteobacteria</taxon>
        <taxon>Rhodocyclales</taxon>
        <taxon>Azonexaceae</taxon>
        <taxon>Dechloromonas</taxon>
    </lineage>
</organism>
<evidence type="ECO:0000313" key="1">
    <source>
        <dbReference type="EMBL" id="MBK7414786.1"/>
    </source>
</evidence>
<gene>
    <name evidence="1" type="ORF">IPJ38_06395</name>
</gene>
<name>A0A935MYI7_9RHOO</name>
<dbReference type="EMBL" id="JADJMS010000013">
    <property type="protein sequence ID" value="MBK7414786.1"/>
    <property type="molecule type" value="Genomic_DNA"/>
</dbReference>
<reference evidence="1 2" key="1">
    <citation type="submission" date="2020-10" db="EMBL/GenBank/DDBJ databases">
        <title>Connecting structure to function with the recovery of over 1000 high-quality activated sludge metagenome-assembled genomes encoding full-length rRNA genes using long-read sequencing.</title>
        <authorList>
            <person name="Singleton C.M."/>
            <person name="Petriglieri F."/>
            <person name="Kristensen J.M."/>
            <person name="Kirkegaard R.H."/>
            <person name="Michaelsen T.Y."/>
            <person name="Andersen M.H."/>
            <person name="Karst S.M."/>
            <person name="Dueholm M.S."/>
            <person name="Nielsen P.H."/>
            <person name="Albertsen M."/>
        </authorList>
    </citation>
    <scope>NUCLEOTIDE SEQUENCE [LARGE SCALE GENOMIC DNA]</scope>
    <source>
        <strain evidence="1">EsbW_18-Q3-R4-48_BATAC.463</strain>
    </source>
</reference>
<proteinExistence type="predicted"/>
<protein>
    <submittedName>
        <fullName evidence="1">Uncharacterized protein</fullName>
    </submittedName>
</protein>